<dbReference type="PANTHER" id="PTHR11092:SF0">
    <property type="entry name" value="EPIMERASE FAMILY PROTEIN SDR39U1"/>
    <property type="match status" value="1"/>
</dbReference>
<feature type="domain" description="DUF1731" evidence="2">
    <location>
        <begin position="352"/>
        <end position="397"/>
    </location>
</feature>
<dbReference type="EMBL" id="KB454507">
    <property type="protein sequence ID" value="EME29613.1"/>
    <property type="molecule type" value="Genomic_DNA"/>
</dbReference>
<dbReference type="InterPro" id="IPR013549">
    <property type="entry name" value="DUF1731"/>
</dbReference>
<dbReference type="NCBIfam" id="TIGR01777">
    <property type="entry name" value="yfcH"/>
    <property type="match status" value="1"/>
</dbReference>
<protein>
    <submittedName>
        <fullName evidence="3">Cell division inhibitor</fullName>
    </submittedName>
</protein>
<evidence type="ECO:0000259" key="2">
    <source>
        <dbReference type="Pfam" id="PF08338"/>
    </source>
</evidence>
<keyword evidence="3" id="KW-0132">Cell division</keyword>
<dbReference type="OMA" id="YDPPRRF"/>
<dbReference type="GO" id="GO:0051301">
    <property type="term" value="P:cell division"/>
    <property type="evidence" value="ECO:0007669"/>
    <property type="project" value="UniProtKB-KW"/>
</dbReference>
<dbReference type="RefSeq" id="XP_005706133.1">
    <property type="nucleotide sequence ID" value="XM_005706076.1"/>
</dbReference>
<evidence type="ECO:0000313" key="3">
    <source>
        <dbReference type="EMBL" id="EME29613.1"/>
    </source>
</evidence>
<evidence type="ECO:0000313" key="4">
    <source>
        <dbReference type="Proteomes" id="UP000030680"/>
    </source>
</evidence>
<evidence type="ECO:0000259" key="1">
    <source>
        <dbReference type="Pfam" id="PF01370"/>
    </source>
</evidence>
<dbReference type="InterPro" id="IPR001509">
    <property type="entry name" value="Epimerase_deHydtase"/>
</dbReference>
<keyword evidence="4" id="KW-1185">Reference proteome</keyword>
<dbReference type="PANTHER" id="PTHR11092">
    <property type="entry name" value="SUGAR NUCLEOTIDE EPIMERASE RELATED"/>
    <property type="match status" value="1"/>
</dbReference>
<dbReference type="eggNOG" id="KOG3019">
    <property type="taxonomic scope" value="Eukaryota"/>
</dbReference>
<dbReference type="KEGG" id="gsl:Gasu_30500"/>
<dbReference type="OrthoDB" id="276721at2759"/>
<proteinExistence type="predicted"/>
<dbReference type="InterPro" id="IPR010099">
    <property type="entry name" value="SDR39U1"/>
</dbReference>
<dbReference type="AlphaFoldDB" id="M2Y109"/>
<dbReference type="Proteomes" id="UP000030680">
    <property type="component" value="Unassembled WGS sequence"/>
</dbReference>
<dbReference type="Gramene" id="EME29613">
    <property type="protein sequence ID" value="EME29613"/>
    <property type="gene ID" value="Gasu_30500"/>
</dbReference>
<accession>M2Y109</accession>
<dbReference type="GeneID" id="17088395"/>
<keyword evidence="3" id="KW-0131">Cell cycle</keyword>
<dbReference type="SUPFAM" id="SSF51735">
    <property type="entry name" value="NAD(P)-binding Rossmann-fold domains"/>
    <property type="match status" value="1"/>
</dbReference>
<organism evidence="3 4">
    <name type="scientific">Galdieria sulphuraria</name>
    <name type="common">Red alga</name>
    <dbReference type="NCBI Taxonomy" id="130081"/>
    <lineage>
        <taxon>Eukaryota</taxon>
        <taxon>Rhodophyta</taxon>
        <taxon>Bangiophyceae</taxon>
        <taxon>Galdieriales</taxon>
        <taxon>Galdieriaceae</taxon>
        <taxon>Galdieria</taxon>
    </lineage>
</organism>
<dbReference type="Pfam" id="PF08338">
    <property type="entry name" value="DUF1731"/>
    <property type="match status" value="1"/>
</dbReference>
<sequence>MLFVLIHASLFKTCPHQKNKSFGHLSKRSKFLWPRTKQLTVAKLSAGASNTDRDSSYSSSKRGEDRAYSEITAANRSLLDRAKKVKSVCIVGATGFVGQQLVTLLAKAGVELTIVTRDVARAKATFGKYERRGYSLQYCQLPSLVLDQDVNFKACLAKKDAVVNLAGAPIAGKRWSEAYKDELISSRVRVTQKIVEMIMSMDKEERPKVLINASAVGYYGVSDSKEFDESSPPGDDFLAVLCRKWESAARQLDQSFGTRVVILRFGIVVGSGGGVLGSMTPIFQMFLGGPVGTGRQWISWIQIMDLVNLIIRSITDENMLGVFNACSPEPVTMNDFCETLGNIIGRPNWLPVPTFVIRAMLGEGSIVVLEGQRVYPSRTLASGFHFQYPNIYSALEASINVS</sequence>
<reference evidence="4" key="1">
    <citation type="journal article" date="2013" name="Science">
        <title>Gene transfer from bacteria and archaea facilitated evolution of an extremophilic eukaryote.</title>
        <authorList>
            <person name="Schonknecht G."/>
            <person name="Chen W.H."/>
            <person name="Ternes C.M."/>
            <person name="Barbier G.G."/>
            <person name="Shrestha R.P."/>
            <person name="Stanke M."/>
            <person name="Brautigam A."/>
            <person name="Baker B.J."/>
            <person name="Banfield J.F."/>
            <person name="Garavito R.M."/>
            <person name="Carr K."/>
            <person name="Wilkerson C."/>
            <person name="Rensing S.A."/>
            <person name="Gagneul D."/>
            <person name="Dickenson N.E."/>
            <person name="Oesterhelt C."/>
            <person name="Lercher M.J."/>
            <person name="Weber A.P."/>
        </authorList>
    </citation>
    <scope>NUCLEOTIDE SEQUENCE [LARGE SCALE GENOMIC DNA]</scope>
    <source>
        <strain evidence="4">074W</strain>
    </source>
</reference>
<gene>
    <name evidence="3" type="ORF">Gasu_30500</name>
</gene>
<name>M2Y109_GALSU</name>
<dbReference type="Gene3D" id="3.40.50.720">
    <property type="entry name" value="NAD(P)-binding Rossmann-like Domain"/>
    <property type="match status" value="1"/>
</dbReference>
<feature type="domain" description="NAD-dependent epimerase/dehydratase" evidence="1">
    <location>
        <begin position="88"/>
        <end position="316"/>
    </location>
</feature>
<dbReference type="Pfam" id="PF01370">
    <property type="entry name" value="Epimerase"/>
    <property type="match status" value="1"/>
</dbReference>
<dbReference type="InterPro" id="IPR036291">
    <property type="entry name" value="NAD(P)-bd_dom_sf"/>
</dbReference>
<dbReference type="STRING" id="130081.M2Y109"/>